<evidence type="ECO:0000259" key="5">
    <source>
        <dbReference type="PROSITE" id="PS50600"/>
    </source>
</evidence>
<feature type="domain" description="Ubiquitin-like protease family profile" evidence="5">
    <location>
        <begin position="1020"/>
        <end position="1200"/>
    </location>
</feature>
<dbReference type="OrthoDB" id="3253684at2759"/>
<accession>B0DH88</accession>
<feature type="compositionally biased region" description="Acidic residues" evidence="4">
    <location>
        <begin position="93"/>
        <end position="105"/>
    </location>
</feature>
<sequence>MRLSKSHAQQPATKGFGRVFRSPKKRCDSRKTSTQVTYLGQADKLRRAQEVLARLLADPGEEEDDEGGDDCEGSMEVPGDLGNSGSGFAWGEGDGDGDRDGDDFSMPDNGMDVDLCPSTPQKSDPIPPKTPIPAKVRRTGPDAEANLLYQQWQALIPRLVSPFLSFISATHGKKTFPLDGPFSYILLADFDTFEVTSCECQDIMETLILHGLFPTSPTQPRMAVSIILIQHYNALFEHACDAVYAYSHAVNLVYGRRGFVHRNYQGEIVQNAFRRGLGHAIQWYDSLQVQIEQELEAATVAGDAATPCSSETNLDTITTPEAPIPKQLTPDYSLAEPPLSLVELTPDDSPPEPPVPLVDNAVQLALDCGRLGVWEQRYADQDVPRGADFIVATDGNFSQRHRKDAGDCPEFYRPEYFLTKAYVDNVGKRITEAQGRPPQARKAAKVPDEAVDECEDGHDSSSGSTIKTNMDHYDDGGVMALVCRHDAPLFLANIDTPGEQQKYAVSLIEHLFSLLPPTATVTILYDVACVLDRSLNLRRRCIWMLDRQSRSIGAELRDDLGDWIRRRLKTIATEENEARKILSKCGVPVSELRTQWGLQKAAQLSIRAPPDAPAHLKKELDAVLKLQTTIDTTDDAISRLADRFSKSTLSSLARTQERLKEKVKQLYASLNIQDSFPELEDINLDFVKLLVLARDLKINIRKWAIGSFFEWDQLDQATGGRQHAIGSFWAIRKFNNYCEQLAAMYRPDWELPLPDALPVKLNDLRNSLLLMEDVWITRTAPEVPRWLEEVKVRVGIRAMLKLDHCLEEHRRLGVEADNLCRWFGRELLALETAMLSPSNQTIQTLLKSRRDHLISLKSRWSNTLASSPRFDTHVQAALKIRHQDPTNASVTLPSPDPLTMTWLQPLTQDVGKLTFADPVYHTADLINLDNMQTDTGEILFGDMIDAEDDEDDEDEAPPPQDNELLTVQDIPAHAIELKWEIPASLVQDRNLIDALHFQTIGPLATHRNRRRVPHAKPNLYDFEADDIIRLETPGSRLNDVCLNSTAALLQHWWSHPSDIHEADSQRCAIFSTFDLHMAHYNCPHSEIWRRTHHLEFWCKDVWLLPIHQSRPTGHWVLAVILVSTGNILLFDSLADMALWKREIGEIMLLITHLVLASNREGHPLHVITEEGWTAQPLLLNAVQKDAFSCGLWVLAAIVAVLRGCHITGLKEGEIETFRWALPTNCLPDLQSHLMDFPPILTNSFKMEELILVAREVAPEFFENVVPDGEEGEASVARVSIERLNRVYIPWKERVRFYVAERRLFTGNISDRITDRADLLIMEISSG</sequence>
<feature type="compositionally biased region" description="Polar residues" evidence="4">
    <location>
        <begin position="1"/>
        <end position="12"/>
    </location>
</feature>
<dbReference type="Gene3D" id="3.40.395.10">
    <property type="entry name" value="Adenoviral Proteinase, Chain A"/>
    <property type="match status" value="1"/>
</dbReference>
<feature type="compositionally biased region" description="Polar residues" evidence="4">
    <location>
        <begin position="307"/>
        <end position="319"/>
    </location>
</feature>
<feature type="region of interest" description="Disordered" evidence="4">
    <location>
        <begin position="302"/>
        <end position="324"/>
    </location>
</feature>
<dbReference type="Proteomes" id="UP000001194">
    <property type="component" value="Unassembled WGS sequence"/>
</dbReference>
<dbReference type="PANTHER" id="PTHR33096:SF1">
    <property type="entry name" value="CXC1-LIKE CYSTEINE CLUSTER ASSOCIATED WITH KDZ TRANSPOSASES DOMAIN-CONTAINING PROTEIN"/>
    <property type="match status" value="1"/>
</dbReference>
<feature type="compositionally biased region" description="Gly residues" evidence="4">
    <location>
        <begin position="82"/>
        <end position="92"/>
    </location>
</feature>
<comment type="similarity">
    <text evidence="1">Belongs to the peptidase C48 family.</text>
</comment>
<gene>
    <name evidence="6" type="ORF">LACBIDRAFT_329160</name>
</gene>
<dbReference type="EMBL" id="DS547110">
    <property type="protein sequence ID" value="EDR06067.1"/>
    <property type="molecule type" value="Genomic_DNA"/>
</dbReference>
<dbReference type="KEGG" id="lbc:LACBIDRAFT_329160"/>
<dbReference type="GO" id="GO:0006508">
    <property type="term" value="P:proteolysis"/>
    <property type="evidence" value="ECO:0007669"/>
    <property type="project" value="UniProtKB-KW"/>
</dbReference>
<dbReference type="PANTHER" id="PTHR33096">
    <property type="entry name" value="CXC2 DOMAIN-CONTAINING PROTEIN"/>
    <property type="match status" value="1"/>
</dbReference>
<organism evidence="7">
    <name type="scientific">Laccaria bicolor (strain S238N-H82 / ATCC MYA-4686)</name>
    <name type="common">Bicoloured deceiver</name>
    <name type="synonym">Laccaria laccata var. bicolor</name>
    <dbReference type="NCBI Taxonomy" id="486041"/>
    <lineage>
        <taxon>Eukaryota</taxon>
        <taxon>Fungi</taxon>
        <taxon>Dikarya</taxon>
        <taxon>Basidiomycota</taxon>
        <taxon>Agaricomycotina</taxon>
        <taxon>Agaricomycetes</taxon>
        <taxon>Agaricomycetidae</taxon>
        <taxon>Agaricales</taxon>
        <taxon>Agaricineae</taxon>
        <taxon>Hydnangiaceae</taxon>
        <taxon>Laccaria</taxon>
    </lineage>
</organism>
<feature type="region of interest" description="Disordered" evidence="4">
    <location>
        <begin position="1"/>
        <end position="35"/>
    </location>
</feature>
<keyword evidence="7" id="KW-1185">Reference proteome</keyword>
<dbReference type="PROSITE" id="PS50600">
    <property type="entry name" value="ULP_PROTEASE"/>
    <property type="match status" value="1"/>
</dbReference>
<dbReference type="STRING" id="486041.B0DH88"/>
<name>B0DH88_LACBS</name>
<evidence type="ECO:0000256" key="4">
    <source>
        <dbReference type="SAM" id="MobiDB-lite"/>
    </source>
</evidence>
<dbReference type="InParanoid" id="B0DH88"/>
<proteinExistence type="inferred from homology"/>
<dbReference type="InterPro" id="IPR038765">
    <property type="entry name" value="Papain-like_cys_pep_sf"/>
</dbReference>
<dbReference type="Pfam" id="PF02902">
    <property type="entry name" value="Peptidase_C48"/>
    <property type="match status" value="1"/>
</dbReference>
<feature type="region of interest" description="Disordered" evidence="4">
    <location>
        <begin position="53"/>
        <end position="109"/>
    </location>
</feature>
<dbReference type="HOGENOM" id="CLU_004552_0_0_1"/>
<protein>
    <submittedName>
        <fullName evidence="6">Predicted protein</fullName>
    </submittedName>
</protein>
<keyword evidence="3" id="KW-0378">Hydrolase</keyword>
<dbReference type="Pfam" id="PF18758">
    <property type="entry name" value="KDZ"/>
    <property type="match status" value="1"/>
</dbReference>
<dbReference type="InterPro" id="IPR003653">
    <property type="entry name" value="Peptidase_C48_C"/>
</dbReference>
<feature type="region of interest" description="Disordered" evidence="4">
    <location>
        <begin position="434"/>
        <end position="467"/>
    </location>
</feature>
<reference evidence="6 7" key="1">
    <citation type="journal article" date="2008" name="Nature">
        <title>The genome of Laccaria bicolor provides insights into mycorrhizal symbiosis.</title>
        <authorList>
            <person name="Martin F."/>
            <person name="Aerts A."/>
            <person name="Ahren D."/>
            <person name="Brun A."/>
            <person name="Danchin E.G.J."/>
            <person name="Duchaussoy F."/>
            <person name="Gibon J."/>
            <person name="Kohler A."/>
            <person name="Lindquist E."/>
            <person name="Pereda V."/>
            <person name="Salamov A."/>
            <person name="Shapiro H.J."/>
            <person name="Wuyts J."/>
            <person name="Blaudez D."/>
            <person name="Buee M."/>
            <person name="Brokstein P."/>
            <person name="Canbaeck B."/>
            <person name="Cohen D."/>
            <person name="Courty P.E."/>
            <person name="Coutinho P.M."/>
            <person name="Delaruelle C."/>
            <person name="Detter J.C."/>
            <person name="Deveau A."/>
            <person name="DiFazio S."/>
            <person name="Duplessis S."/>
            <person name="Fraissinet-Tachet L."/>
            <person name="Lucic E."/>
            <person name="Frey-Klett P."/>
            <person name="Fourrey C."/>
            <person name="Feussner I."/>
            <person name="Gay G."/>
            <person name="Grimwood J."/>
            <person name="Hoegger P.J."/>
            <person name="Jain P."/>
            <person name="Kilaru S."/>
            <person name="Labbe J."/>
            <person name="Lin Y.C."/>
            <person name="Legue V."/>
            <person name="Le Tacon F."/>
            <person name="Marmeisse R."/>
            <person name="Melayah D."/>
            <person name="Montanini B."/>
            <person name="Muratet M."/>
            <person name="Nehls U."/>
            <person name="Niculita-Hirzel H."/>
            <person name="Oudot-Le Secq M.P."/>
            <person name="Peter M."/>
            <person name="Quesneville H."/>
            <person name="Rajashekar B."/>
            <person name="Reich M."/>
            <person name="Rouhier N."/>
            <person name="Schmutz J."/>
            <person name="Yin T."/>
            <person name="Chalot M."/>
            <person name="Henrissat B."/>
            <person name="Kuees U."/>
            <person name="Lucas S."/>
            <person name="Van de Peer Y."/>
            <person name="Podila G.K."/>
            <person name="Polle A."/>
            <person name="Pukkila P.J."/>
            <person name="Richardson P.M."/>
            <person name="Rouze P."/>
            <person name="Sanders I.R."/>
            <person name="Stajich J.E."/>
            <person name="Tunlid A."/>
            <person name="Tuskan G."/>
            <person name="Grigoriev I.V."/>
        </authorList>
    </citation>
    <scope>NUCLEOTIDE SEQUENCE [LARGE SCALE GENOMIC DNA]</scope>
    <source>
        <strain evidence="7">S238N-H82 / ATCC MYA-4686</strain>
    </source>
</reference>
<dbReference type="InterPro" id="IPR040521">
    <property type="entry name" value="KDZ"/>
</dbReference>
<evidence type="ECO:0000256" key="1">
    <source>
        <dbReference type="ARBA" id="ARBA00005234"/>
    </source>
</evidence>
<dbReference type="GeneID" id="6078969"/>
<dbReference type="RefSeq" id="XP_001883355.1">
    <property type="nucleotide sequence ID" value="XM_001883320.1"/>
</dbReference>
<dbReference type="SUPFAM" id="SSF54001">
    <property type="entry name" value="Cysteine proteinases"/>
    <property type="match status" value="1"/>
</dbReference>
<evidence type="ECO:0000313" key="6">
    <source>
        <dbReference type="EMBL" id="EDR06067.1"/>
    </source>
</evidence>
<feature type="compositionally biased region" description="Acidic residues" evidence="4">
    <location>
        <begin position="59"/>
        <end position="73"/>
    </location>
</feature>
<dbReference type="GO" id="GO:0019783">
    <property type="term" value="F:ubiquitin-like protein peptidase activity"/>
    <property type="evidence" value="ECO:0007669"/>
    <property type="project" value="UniProtKB-ARBA"/>
</dbReference>
<keyword evidence="2" id="KW-0645">Protease</keyword>
<dbReference type="GO" id="GO:0008234">
    <property type="term" value="F:cysteine-type peptidase activity"/>
    <property type="evidence" value="ECO:0007669"/>
    <property type="project" value="InterPro"/>
</dbReference>
<evidence type="ECO:0000313" key="7">
    <source>
        <dbReference type="Proteomes" id="UP000001194"/>
    </source>
</evidence>
<evidence type="ECO:0000256" key="2">
    <source>
        <dbReference type="ARBA" id="ARBA00022670"/>
    </source>
</evidence>
<evidence type="ECO:0000256" key="3">
    <source>
        <dbReference type="ARBA" id="ARBA00022801"/>
    </source>
</evidence>